<dbReference type="RefSeq" id="XP_007405135.1">
    <property type="nucleotide sequence ID" value="XM_007405073.1"/>
</dbReference>
<dbReference type="KEGG" id="mlr:MELLADRAFT_59719"/>
<keyword evidence="3" id="KW-1185">Reference proteome</keyword>
<protein>
    <submittedName>
        <fullName evidence="2">Secreted protein</fullName>
    </submittedName>
</protein>
<organism evidence="3">
    <name type="scientific">Melampsora larici-populina (strain 98AG31 / pathotype 3-4-7)</name>
    <name type="common">Poplar leaf rust fungus</name>
    <dbReference type="NCBI Taxonomy" id="747676"/>
    <lineage>
        <taxon>Eukaryota</taxon>
        <taxon>Fungi</taxon>
        <taxon>Dikarya</taxon>
        <taxon>Basidiomycota</taxon>
        <taxon>Pucciniomycotina</taxon>
        <taxon>Pucciniomycetes</taxon>
        <taxon>Pucciniales</taxon>
        <taxon>Melampsoraceae</taxon>
        <taxon>Melampsora</taxon>
    </lineage>
</organism>
<reference evidence="3" key="1">
    <citation type="journal article" date="2011" name="Proc. Natl. Acad. Sci. U.S.A.">
        <title>Obligate biotrophy features unraveled by the genomic analysis of rust fungi.</title>
        <authorList>
            <person name="Duplessis S."/>
            <person name="Cuomo C.A."/>
            <person name="Lin Y.-C."/>
            <person name="Aerts A."/>
            <person name="Tisserant E."/>
            <person name="Veneault-Fourrey C."/>
            <person name="Joly D.L."/>
            <person name="Hacquard S."/>
            <person name="Amselem J."/>
            <person name="Cantarel B.L."/>
            <person name="Chiu R."/>
            <person name="Coutinho P.M."/>
            <person name="Feau N."/>
            <person name="Field M."/>
            <person name="Frey P."/>
            <person name="Gelhaye E."/>
            <person name="Goldberg J."/>
            <person name="Grabherr M.G."/>
            <person name="Kodira C.D."/>
            <person name="Kohler A."/>
            <person name="Kuees U."/>
            <person name="Lindquist E.A."/>
            <person name="Lucas S.M."/>
            <person name="Mago R."/>
            <person name="Mauceli E."/>
            <person name="Morin E."/>
            <person name="Murat C."/>
            <person name="Pangilinan J.L."/>
            <person name="Park R."/>
            <person name="Pearson M."/>
            <person name="Quesneville H."/>
            <person name="Rouhier N."/>
            <person name="Sakthikumar S."/>
            <person name="Salamov A.A."/>
            <person name="Schmutz J."/>
            <person name="Selles B."/>
            <person name="Shapiro H."/>
            <person name="Tanguay P."/>
            <person name="Tuskan G.A."/>
            <person name="Henrissat B."/>
            <person name="Van de Peer Y."/>
            <person name="Rouze P."/>
            <person name="Ellis J.G."/>
            <person name="Dodds P.N."/>
            <person name="Schein J.E."/>
            <person name="Zhong S."/>
            <person name="Hamelin R.C."/>
            <person name="Grigoriev I.V."/>
            <person name="Szabo L.J."/>
            <person name="Martin F."/>
        </authorList>
    </citation>
    <scope>NUCLEOTIDE SEQUENCE [LARGE SCALE GENOMIC DNA]</scope>
    <source>
        <strain evidence="3">98AG31 / pathotype 3-4-7</strain>
    </source>
</reference>
<proteinExistence type="predicted"/>
<dbReference type="EMBL" id="GL883092">
    <property type="protein sequence ID" value="EGG11500.1"/>
    <property type="molecule type" value="Genomic_DNA"/>
</dbReference>
<accession>F4R719</accession>
<gene>
    <name evidence="2" type="ORF">MELLADRAFT_59719</name>
</gene>
<dbReference type="GeneID" id="18929409"/>
<dbReference type="VEuPathDB" id="FungiDB:MELLADRAFT_59719"/>
<keyword evidence="1" id="KW-0732">Signal</keyword>
<sequence>MPAQSTNLILALFTLLAIVSQTSQRSHPPVGYETEDFYVFTSFKPARLACRKRVLNLIVSNQNAMCQVREFLINYPFDGKGPTKQDCSQYAYLPSSKAFGCENQDSYTCNENPDGIAYIECPYTACHSE</sequence>
<name>F4R719_MELLP</name>
<dbReference type="AlphaFoldDB" id="F4R719"/>
<evidence type="ECO:0000313" key="3">
    <source>
        <dbReference type="Proteomes" id="UP000001072"/>
    </source>
</evidence>
<evidence type="ECO:0000313" key="2">
    <source>
        <dbReference type="EMBL" id="EGG11500.1"/>
    </source>
</evidence>
<feature type="signal peptide" evidence="1">
    <location>
        <begin position="1"/>
        <end position="24"/>
    </location>
</feature>
<dbReference type="InParanoid" id="F4R719"/>
<evidence type="ECO:0000256" key="1">
    <source>
        <dbReference type="SAM" id="SignalP"/>
    </source>
</evidence>
<dbReference type="Proteomes" id="UP000001072">
    <property type="component" value="Unassembled WGS sequence"/>
</dbReference>
<feature type="chain" id="PRO_5003314861" evidence="1">
    <location>
        <begin position="25"/>
        <end position="129"/>
    </location>
</feature>
<dbReference type="HOGENOM" id="CLU_1949288_0_0_1"/>